<comment type="caution">
    <text evidence="1">The sequence shown here is derived from an EMBL/GenBank/DDBJ whole genome shotgun (WGS) entry which is preliminary data.</text>
</comment>
<protein>
    <submittedName>
        <fullName evidence="1">UDP-glycosyltransferase</fullName>
    </submittedName>
</protein>
<dbReference type="RefSeq" id="WP_163605213.1">
    <property type="nucleotide sequence ID" value="NZ_JAABOO010000001.1"/>
</dbReference>
<reference evidence="1 2" key="1">
    <citation type="submission" date="2020-01" db="EMBL/GenBank/DDBJ databases">
        <title>Leptobacterium flavescens.</title>
        <authorList>
            <person name="Wang G."/>
        </authorList>
    </citation>
    <scope>NUCLEOTIDE SEQUENCE [LARGE SCALE GENOMIC DNA]</scope>
    <source>
        <strain evidence="1 2">KCTC 22160</strain>
    </source>
</reference>
<dbReference type="AlphaFoldDB" id="A0A6P0UFX4"/>
<keyword evidence="1" id="KW-0808">Transferase</keyword>
<proteinExistence type="predicted"/>
<sequence length="420" mass="48472">MNTFTQEHKILFIAESIDVENSSAAKACVSLITNLHKAGFKLKVLHYSHKEVDLPGIECILIPEKKWNYKYILSRTQRVLQRKLKINLAKYLERTFGFSFTFFNDSSSIKDVVIKQSDWNPDLIITRGKGTSFRPHHALLKIPELHGKWIAYVHDPYPYHFYPPPYKWNAPGYKKHEIFFNKVINASSWNAYPSKLLSEWMGKFYPLTLQKSIIIPHQIIDQPLADEKLPVYFNKENFTLLHAGNLLTQRDPGGLVKGFDRFLELNPQAKDHSSLLLLGALHAHKEMLDEYSSRLPQLYLSNGYVPFKEVYSVQLHTSVNIVLESTGGISPFLPGKFPHCVKANKPILLLGPEDSESKRLLGKEYPFWADVEDVDKIAFCITELYKNWKNNSGNLKLGRQDLDDYFSITYLRETILNILE</sequence>
<organism evidence="1 2">
    <name type="scientific">Leptobacterium flavescens</name>
    <dbReference type="NCBI Taxonomy" id="472055"/>
    <lineage>
        <taxon>Bacteria</taxon>
        <taxon>Pseudomonadati</taxon>
        <taxon>Bacteroidota</taxon>
        <taxon>Flavobacteriia</taxon>
        <taxon>Flavobacteriales</taxon>
        <taxon>Flavobacteriaceae</taxon>
        <taxon>Leptobacterium</taxon>
    </lineage>
</organism>
<dbReference type="GO" id="GO:0016740">
    <property type="term" value="F:transferase activity"/>
    <property type="evidence" value="ECO:0007669"/>
    <property type="project" value="UniProtKB-KW"/>
</dbReference>
<dbReference type="SUPFAM" id="SSF53756">
    <property type="entry name" value="UDP-Glycosyltransferase/glycogen phosphorylase"/>
    <property type="match status" value="1"/>
</dbReference>
<name>A0A6P0UFX4_9FLAO</name>
<gene>
    <name evidence="1" type="ORF">GWK08_01890</name>
</gene>
<keyword evidence="2" id="KW-1185">Reference proteome</keyword>
<evidence type="ECO:0000313" key="2">
    <source>
        <dbReference type="Proteomes" id="UP000468581"/>
    </source>
</evidence>
<evidence type="ECO:0000313" key="1">
    <source>
        <dbReference type="EMBL" id="NER12181.1"/>
    </source>
</evidence>
<dbReference type="EMBL" id="JAABOO010000001">
    <property type="protein sequence ID" value="NER12181.1"/>
    <property type="molecule type" value="Genomic_DNA"/>
</dbReference>
<accession>A0A6P0UFX4</accession>
<dbReference type="Proteomes" id="UP000468581">
    <property type="component" value="Unassembled WGS sequence"/>
</dbReference>